<comment type="function">
    <text evidence="4">Thiol-specific peroxidase that catalyzes the reduction of hydrogen peroxide and organic hydroperoxides to water and alcohols, respectively. Plays a role in cell protection against oxidative stress by detoxifying peroxides.</text>
</comment>
<accession>A0ABT0QD68</accession>
<comment type="similarity">
    <text evidence="1">Belongs to the peroxiredoxin family. AhpC/Prx1 subfamily.</text>
</comment>
<dbReference type="InterPro" id="IPR036249">
    <property type="entry name" value="Thioredoxin-like_sf"/>
</dbReference>
<dbReference type="RefSeq" id="WP_099565745.1">
    <property type="nucleotide sequence ID" value="NZ_JAMFLZ010000003.1"/>
</dbReference>
<evidence type="ECO:0000313" key="6">
    <source>
        <dbReference type="EMBL" id="MCL6294883.1"/>
    </source>
</evidence>
<organism evidence="6 7">
    <name type="scientific">Jejuia spongiicola</name>
    <dbReference type="NCBI Taxonomy" id="2942207"/>
    <lineage>
        <taxon>Bacteria</taxon>
        <taxon>Pseudomonadati</taxon>
        <taxon>Bacteroidota</taxon>
        <taxon>Flavobacteriia</taxon>
        <taxon>Flavobacteriales</taxon>
        <taxon>Flavobacteriaceae</taxon>
        <taxon>Jejuia</taxon>
    </lineage>
</organism>
<proteinExistence type="inferred from homology"/>
<evidence type="ECO:0000256" key="1">
    <source>
        <dbReference type="ARBA" id="ARBA00009796"/>
    </source>
</evidence>
<reference evidence="6" key="1">
    <citation type="submission" date="2022-05" db="EMBL/GenBank/DDBJ databases">
        <authorList>
            <person name="Park J.-S."/>
        </authorList>
    </citation>
    <scope>NUCLEOTIDE SEQUENCE</scope>
    <source>
        <strain evidence="6">2012CJ34-3</strain>
    </source>
</reference>
<dbReference type="Proteomes" id="UP001165381">
    <property type="component" value="Unassembled WGS sequence"/>
</dbReference>
<name>A0ABT0QD68_9FLAO</name>
<protein>
    <recommendedName>
        <fullName evidence="3">Thioredoxin peroxidase</fullName>
    </recommendedName>
</protein>
<dbReference type="Gene3D" id="3.40.30.10">
    <property type="entry name" value="Glutaredoxin"/>
    <property type="match status" value="1"/>
</dbReference>
<dbReference type="EMBL" id="JAMFLZ010000003">
    <property type="protein sequence ID" value="MCL6294883.1"/>
    <property type="molecule type" value="Genomic_DNA"/>
</dbReference>
<evidence type="ECO:0000259" key="5">
    <source>
        <dbReference type="PROSITE" id="PS51352"/>
    </source>
</evidence>
<dbReference type="SUPFAM" id="SSF52833">
    <property type="entry name" value="Thioredoxin-like"/>
    <property type="match status" value="1"/>
</dbReference>
<dbReference type="PANTHER" id="PTHR10681">
    <property type="entry name" value="THIOREDOXIN PEROXIDASE"/>
    <property type="match status" value="1"/>
</dbReference>
<comment type="caution">
    <text evidence="6">The sequence shown here is derived from an EMBL/GenBank/DDBJ whole genome shotgun (WGS) entry which is preliminary data.</text>
</comment>
<dbReference type="InterPro" id="IPR000866">
    <property type="entry name" value="AhpC/TSA"/>
</dbReference>
<feature type="domain" description="Thioredoxin" evidence="5">
    <location>
        <begin position="3"/>
        <end position="177"/>
    </location>
</feature>
<sequence>MAVLVGKKAPQFNAQAVINGGEFANDFSLDQFIGKKHVVLFFYPKDFTFVCPTELHAFQEKLAEFETRNTAVVAVSTDTEQSHWGWLQLDKNNGGIKGITYPLVADTNKTISKNYDVLAGDYFYDENDMLQAEGELIAYRGLFLIDKEGIVRHQIVNDLPLGRNVDEALRMVDALQFTEENGEVCPANWNKGKEGMNATHEGVADFLEKHVN</sequence>
<keyword evidence="2" id="KW-0560">Oxidoreductase</keyword>
<evidence type="ECO:0000313" key="7">
    <source>
        <dbReference type="Proteomes" id="UP001165381"/>
    </source>
</evidence>
<dbReference type="InterPro" id="IPR013766">
    <property type="entry name" value="Thioredoxin_domain"/>
</dbReference>
<keyword evidence="7" id="KW-1185">Reference proteome</keyword>
<dbReference type="PANTHER" id="PTHR10681:SF128">
    <property type="entry name" value="THIOREDOXIN-DEPENDENT PEROXIDE REDUCTASE, MITOCHONDRIAL"/>
    <property type="match status" value="1"/>
</dbReference>
<evidence type="ECO:0000256" key="4">
    <source>
        <dbReference type="ARBA" id="ARBA00037420"/>
    </source>
</evidence>
<dbReference type="Pfam" id="PF00578">
    <property type="entry name" value="AhpC-TSA"/>
    <property type="match status" value="1"/>
</dbReference>
<evidence type="ECO:0000256" key="2">
    <source>
        <dbReference type="ARBA" id="ARBA00023002"/>
    </source>
</evidence>
<gene>
    <name evidence="6" type="ORF">M3P09_07755</name>
</gene>
<dbReference type="InterPro" id="IPR050217">
    <property type="entry name" value="Peroxiredoxin"/>
</dbReference>
<dbReference type="CDD" id="cd03015">
    <property type="entry name" value="PRX_Typ2cys"/>
    <property type="match status" value="1"/>
</dbReference>
<dbReference type="PIRSF" id="PIRSF000239">
    <property type="entry name" value="AHPC"/>
    <property type="match status" value="1"/>
</dbReference>
<dbReference type="Pfam" id="PF10417">
    <property type="entry name" value="1-cysPrx_C"/>
    <property type="match status" value="1"/>
</dbReference>
<evidence type="ECO:0000256" key="3">
    <source>
        <dbReference type="ARBA" id="ARBA00032824"/>
    </source>
</evidence>
<dbReference type="InterPro" id="IPR019479">
    <property type="entry name" value="Peroxiredoxin_C"/>
</dbReference>
<dbReference type="PROSITE" id="PS51352">
    <property type="entry name" value="THIOREDOXIN_2"/>
    <property type="match status" value="1"/>
</dbReference>
<dbReference type="InterPro" id="IPR024706">
    <property type="entry name" value="Peroxiredoxin_AhpC-typ"/>
</dbReference>